<sequence length="121" mass="13596">MQLCIHNTLEEIIEAQDTPQTAKFTSVAMDGSIVATLWCCPAVEEERYANIISLRNTGFTTRSLLFPGTCSRSTTWGDGGPGVRMLRIDAARYGRSANFSAVTVEHRFCSPLRFYQERRSR</sequence>
<keyword evidence="2" id="KW-1185">Reference proteome</keyword>
<dbReference type="EMBL" id="CM023481">
    <property type="protein sequence ID" value="KAH6947175.1"/>
    <property type="molecule type" value="Genomic_DNA"/>
</dbReference>
<accession>A0ACB7TK35</accession>
<comment type="caution">
    <text evidence="1">The sequence shown here is derived from an EMBL/GenBank/DDBJ whole genome shotgun (WGS) entry which is preliminary data.</text>
</comment>
<organism evidence="1 2">
    <name type="scientific">Hyalomma asiaticum</name>
    <name type="common">Tick</name>
    <dbReference type="NCBI Taxonomy" id="266040"/>
    <lineage>
        <taxon>Eukaryota</taxon>
        <taxon>Metazoa</taxon>
        <taxon>Ecdysozoa</taxon>
        <taxon>Arthropoda</taxon>
        <taxon>Chelicerata</taxon>
        <taxon>Arachnida</taxon>
        <taxon>Acari</taxon>
        <taxon>Parasitiformes</taxon>
        <taxon>Ixodida</taxon>
        <taxon>Ixodoidea</taxon>
        <taxon>Ixodidae</taxon>
        <taxon>Hyalomminae</taxon>
        <taxon>Hyalomma</taxon>
    </lineage>
</organism>
<dbReference type="Proteomes" id="UP000821845">
    <property type="component" value="Chromosome 1"/>
</dbReference>
<evidence type="ECO:0000313" key="1">
    <source>
        <dbReference type="EMBL" id="KAH6947175.1"/>
    </source>
</evidence>
<proteinExistence type="predicted"/>
<gene>
    <name evidence="1" type="ORF">HPB50_017315</name>
</gene>
<reference evidence="1" key="1">
    <citation type="submission" date="2020-05" db="EMBL/GenBank/DDBJ databases">
        <title>Large-scale comparative analyses of tick genomes elucidate their genetic diversity and vector capacities.</title>
        <authorList>
            <person name="Jia N."/>
            <person name="Wang J."/>
            <person name="Shi W."/>
            <person name="Du L."/>
            <person name="Sun Y."/>
            <person name="Zhan W."/>
            <person name="Jiang J."/>
            <person name="Wang Q."/>
            <person name="Zhang B."/>
            <person name="Ji P."/>
            <person name="Sakyi L.B."/>
            <person name="Cui X."/>
            <person name="Yuan T."/>
            <person name="Jiang B."/>
            <person name="Yang W."/>
            <person name="Lam T.T.-Y."/>
            <person name="Chang Q."/>
            <person name="Ding S."/>
            <person name="Wang X."/>
            <person name="Zhu J."/>
            <person name="Ruan X."/>
            <person name="Zhao L."/>
            <person name="Wei J."/>
            <person name="Que T."/>
            <person name="Du C."/>
            <person name="Cheng J."/>
            <person name="Dai P."/>
            <person name="Han X."/>
            <person name="Huang E."/>
            <person name="Gao Y."/>
            <person name="Liu J."/>
            <person name="Shao H."/>
            <person name="Ye R."/>
            <person name="Li L."/>
            <person name="Wei W."/>
            <person name="Wang X."/>
            <person name="Wang C."/>
            <person name="Yang T."/>
            <person name="Huo Q."/>
            <person name="Li W."/>
            <person name="Guo W."/>
            <person name="Chen H."/>
            <person name="Zhou L."/>
            <person name="Ni X."/>
            <person name="Tian J."/>
            <person name="Zhou Y."/>
            <person name="Sheng Y."/>
            <person name="Liu T."/>
            <person name="Pan Y."/>
            <person name="Xia L."/>
            <person name="Li J."/>
            <person name="Zhao F."/>
            <person name="Cao W."/>
        </authorList>
    </citation>
    <scope>NUCLEOTIDE SEQUENCE</scope>
    <source>
        <strain evidence="1">Hyas-2018</strain>
    </source>
</reference>
<evidence type="ECO:0000313" key="2">
    <source>
        <dbReference type="Proteomes" id="UP000821845"/>
    </source>
</evidence>
<protein>
    <submittedName>
        <fullName evidence="1">Uncharacterized protein</fullName>
    </submittedName>
</protein>
<name>A0ACB7TK35_HYAAI</name>